<comment type="function">
    <text evidence="7">Supplies the nucleotide substrate for thymidylate synthetase.</text>
</comment>
<dbReference type="InterPro" id="IPR016193">
    <property type="entry name" value="Cytidine_deaminase-like"/>
</dbReference>
<keyword evidence="14" id="KW-1185">Reference proteome</keyword>
<dbReference type="PROSITE" id="PS00903">
    <property type="entry name" value="CYT_DCMP_DEAMINASES_1"/>
    <property type="match status" value="1"/>
</dbReference>
<dbReference type="STRING" id="51028.A0A0N4VJ60"/>
<dbReference type="GO" id="GO:0005737">
    <property type="term" value="C:cytoplasm"/>
    <property type="evidence" value="ECO:0007669"/>
    <property type="project" value="TreeGrafter"/>
</dbReference>
<evidence type="ECO:0000313" key="14">
    <source>
        <dbReference type="Proteomes" id="UP000274131"/>
    </source>
</evidence>
<reference evidence="13 14" key="2">
    <citation type="submission" date="2018-10" db="EMBL/GenBank/DDBJ databases">
        <authorList>
            <consortium name="Pathogen Informatics"/>
        </authorList>
    </citation>
    <scope>NUCLEOTIDE SEQUENCE [LARGE SCALE GENOMIC DNA]</scope>
</reference>
<dbReference type="GO" id="GO:0009165">
    <property type="term" value="P:nucleotide biosynthetic process"/>
    <property type="evidence" value="ECO:0007669"/>
    <property type="project" value="UniProtKB-KW"/>
</dbReference>
<evidence type="ECO:0000256" key="3">
    <source>
        <dbReference type="ARBA" id="ARBA00022723"/>
    </source>
</evidence>
<dbReference type="EC" id="3.5.4.12" evidence="8"/>
<dbReference type="Pfam" id="PF00383">
    <property type="entry name" value="dCMP_cyt_deam_1"/>
    <property type="match status" value="1"/>
</dbReference>
<dbReference type="InterPro" id="IPR035105">
    <property type="entry name" value="Deoxycytidylate_deaminase_dom"/>
</dbReference>
<evidence type="ECO:0000313" key="15">
    <source>
        <dbReference type="WBParaSite" id="EVEC_0001088101-mRNA-1"/>
    </source>
</evidence>
<evidence type="ECO:0000256" key="7">
    <source>
        <dbReference type="ARBA" id="ARBA00037036"/>
    </source>
</evidence>
<sequence length="249" mass="28075">VLVGWARSVQKCCIFAFAAGLYFHTYPSRRGQLQVHQECIVSVNSFSQSVTKRSDYLSWEEYFMSIALLAAQRSKDPHTQVGAVIVNQDKKIIATGYNGMPNGCSDDIMPWGKRDENPLNTKYLYVCHAEMNAVLNRNCESTRGATLYTSLFPCAECAKIIVQSGIAEVVYLQIKENKVDTVAAKRIFDIVGVSCFLASRNRYCIQYRPFVSRRKILLDLSNVGQNPLASDEQNFTQEYVINGLEKLQT</sequence>
<evidence type="ECO:0000256" key="4">
    <source>
        <dbReference type="ARBA" id="ARBA00022727"/>
    </source>
</evidence>
<evidence type="ECO:0000256" key="5">
    <source>
        <dbReference type="ARBA" id="ARBA00022801"/>
    </source>
</evidence>
<organism evidence="15">
    <name type="scientific">Enterobius vermicularis</name>
    <name type="common">Human pinworm</name>
    <dbReference type="NCBI Taxonomy" id="51028"/>
    <lineage>
        <taxon>Eukaryota</taxon>
        <taxon>Metazoa</taxon>
        <taxon>Ecdysozoa</taxon>
        <taxon>Nematoda</taxon>
        <taxon>Chromadorea</taxon>
        <taxon>Rhabditida</taxon>
        <taxon>Spirurina</taxon>
        <taxon>Oxyuridomorpha</taxon>
        <taxon>Oxyuroidea</taxon>
        <taxon>Oxyuridae</taxon>
        <taxon>Enterobius</taxon>
    </lineage>
</organism>
<dbReference type="PROSITE" id="PS51747">
    <property type="entry name" value="CYT_DCMP_DEAMINASES_2"/>
    <property type="match status" value="1"/>
</dbReference>
<evidence type="ECO:0000259" key="12">
    <source>
        <dbReference type="PROSITE" id="PS51747"/>
    </source>
</evidence>
<dbReference type="Proteomes" id="UP000274131">
    <property type="component" value="Unassembled WGS sequence"/>
</dbReference>
<comment type="similarity">
    <text evidence="2">Belongs to the cytidine and deoxycytidylate deaminase family.</text>
</comment>
<proteinExistence type="inferred from homology"/>
<dbReference type="InterPro" id="IPR002125">
    <property type="entry name" value="CMP_dCMP_dom"/>
</dbReference>
<dbReference type="AlphaFoldDB" id="A0A0N4VJ60"/>
<keyword evidence="4" id="KW-0545">Nucleotide biosynthesis</keyword>
<evidence type="ECO:0000256" key="8">
    <source>
        <dbReference type="ARBA" id="ARBA00038938"/>
    </source>
</evidence>
<evidence type="ECO:0000313" key="13">
    <source>
        <dbReference type="EMBL" id="VDD95455.1"/>
    </source>
</evidence>
<evidence type="ECO:0000256" key="2">
    <source>
        <dbReference type="ARBA" id="ARBA00006576"/>
    </source>
</evidence>
<keyword evidence="3" id="KW-0479">Metal-binding</keyword>
<dbReference type="PANTHER" id="PTHR11086">
    <property type="entry name" value="DEOXYCYTIDYLATE DEAMINASE-RELATED"/>
    <property type="match status" value="1"/>
</dbReference>
<evidence type="ECO:0000256" key="1">
    <source>
        <dbReference type="ARBA" id="ARBA00001947"/>
    </source>
</evidence>
<dbReference type="GO" id="GO:0004132">
    <property type="term" value="F:dCMP deaminase activity"/>
    <property type="evidence" value="ECO:0007669"/>
    <property type="project" value="UniProtKB-EC"/>
</dbReference>
<dbReference type="FunFam" id="3.40.140.10:FF:000021">
    <property type="entry name" value="Deoxycytidylate deaminase"/>
    <property type="match status" value="1"/>
</dbReference>
<reference evidence="15" key="1">
    <citation type="submission" date="2017-02" db="UniProtKB">
        <authorList>
            <consortium name="WormBaseParasite"/>
        </authorList>
    </citation>
    <scope>IDENTIFICATION</scope>
</reference>
<evidence type="ECO:0000256" key="11">
    <source>
        <dbReference type="ARBA" id="ARBA00071625"/>
    </source>
</evidence>
<dbReference type="CDD" id="cd01286">
    <property type="entry name" value="deoxycytidylate_deaminase"/>
    <property type="match status" value="1"/>
</dbReference>
<dbReference type="Gene3D" id="3.40.140.10">
    <property type="entry name" value="Cytidine Deaminase, domain 2"/>
    <property type="match status" value="1"/>
</dbReference>
<comment type="catalytic activity">
    <reaction evidence="10">
        <text>dCMP + H2O + H(+) = dUMP + NH4(+)</text>
        <dbReference type="Rhea" id="RHEA:22924"/>
        <dbReference type="ChEBI" id="CHEBI:15377"/>
        <dbReference type="ChEBI" id="CHEBI:15378"/>
        <dbReference type="ChEBI" id="CHEBI:28938"/>
        <dbReference type="ChEBI" id="CHEBI:57566"/>
        <dbReference type="ChEBI" id="CHEBI:246422"/>
        <dbReference type="EC" id="3.5.4.12"/>
    </reaction>
</comment>
<feature type="domain" description="CMP/dCMP-type deaminase" evidence="12">
    <location>
        <begin position="58"/>
        <end position="188"/>
    </location>
</feature>
<dbReference type="OrthoDB" id="6710946at2759"/>
<comment type="cofactor">
    <cofactor evidence="1">
        <name>Zn(2+)</name>
        <dbReference type="ChEBI" id="CHEBI:29105"/>
    </cofactor>
</comment>
<evidence type="ECO:0000256" key="9">
    <source>
        <dbReference type="ARBA" id="ARBA00041763"/>
    </source>
</evidence>
<protein>
    <recommendedName>
        <fullName evidence="11">Probable deoxycytidylate deaminase</fullName>
        <ecNumber evidence="8">3.5.4.12</ecNumber>
    </recommendedName>
    <alternativeName>
        <fullName evidence="9">dCMP deaminase</fullName>
    </alternativeName>
</protein>
<dbReference type="EMBL" id="UXUI01010632">
    <property type="protein sequence ID" value="VDD95455.1"/>
    <property type="molecule type" value="Genomic_DNA"/>
</dbReference>
<keyword evidence="6" id="KW-0862">Zinc</keyword>
<dbReference type="WBParaSite" id="EVEC_0001088101-mRNA-1">
    <property type="protein sequence ID" value="EVEC_0001088101-mRNA-1"/>
    <property type="gene ID" value="EVEC_0001088101"/>
</dbReference>
<dbReference type="PANTHER" id="PTHR11086:SF18">
    <property type="entry name" value="DEOXYCYTIDYLATE DEAMINASE"/>
    <property type="match status" value="1"/>
</dbReference>
<evidence type="ECO:0000256" key="10">
    <source>
        <dbReference type="ARBA" id="ARBA00052978"/>
    </source>
</evidence>
<name>A0A0N4VJ60_ENTVE</name>
<keyword evidence="5" id="KW-0378">Hydrolase</keyword>
<dbReference type="InterPro" id="IPR015517">
    <property type="entry name" value="dCMP_deaminase-rel"/>
</dbReference>
<dbReference type="InterPro" id="IPR016192">
    <property type="entry name" value="APOBEC/CMP_deaminase_Zn-bd"/>
</dbReference>
<evidence type="ECO:0000256" key="6">
    <source>
        <dbReference type="ARBA" id="ARBA00022833"/>
    </source>
</evidence>
<accession>A0A0N4VJ60</accession>
<dbReference type="SUPFAM" id="SSF53927">
    <property type="entry name" value="Cytidine deaminase-like"/>
    <property type="match status" value="1"/>
</dbReference>
<dbReference type="GO" id="GO:0008270">
    <property type="term" value="F:zinc ion binding"/>
    <property type="evidence" value="ECO:0007669"/>
    <property type="project" value="InterPro"/>
</dbReference>
<gene>
    <name evidence="13" type="ORF">EVEC_LOCUS10206</name>
</gene>